<evidence type="ECO:0000256" key="4">
    <source>
        <dbReference type="ARBA" id="ARBA00022840"/>
    </source>
</evidence>
<gene>
    <name evidence="7" type="ORF">APZ42_032507</name>
</gene>
<dbReference type="SMART" id="SM00382">
    <property type="entry name" value="AAA"/>
    <property type="match status" value="2"/>
</dbReference>
<dbReference type="CDD" id="cd03263">
    <property type="entry name" value="ABC_subfamily_A"/>
    <property type="match status" value="2"/>
</dbReference>
<dbReference type="PROSITE" id="PS50893">
    <property type="entry name" value="ABC_TRANSPORTER_2"/>
    <property type="match status" value="2"/>
</dbReference>
<name>A0A0N8CLT5_9CRUS</name>
<keyword evidence="5" id="KW-1133">Transmembrane helix</keyword>
<dbReference type="Pfam" id="PF00005">
    <property type="entry name" value="ABC_tran"/>
    <property type="match status" value="2"/>
</dbReference>
<dbReference type="PROSITE" id="PS00211">
    <property type="entry name" value="ABC_TRANSPORTER_1"/>
    <property type="match status" value="1"/>
</dbReference>
<dbReference type="PANTHER" id="PTHR19229">
    <property type="entry name" value="ATP-BINDING CASSETTE TRANSPORTER SUBFAMILY A ABCA"/>
    <property type="match status" value="1"/>
</dbReference>
<keyword evidence="8" id="KW-1185">Reference proteome</keyword>
<accession>A0A0N8CLT5</accession>
<evidence type="ECO:0000256" key="2">
    <source>
        <dbReference type="ARBA" id="ARBA00022692"/>
    </source>
</evidence>
<keyword evidence="3" id="KW-0547">Nucleotide-binding</keyword>
<dbReference type="OrthoDB" id="8061355at2759"/>
<dbReference type="SUPFAM" id="SSF52540">
    <property type="entry name" value="P-loop containing nucleoside triphosphate hydrolases"/>
    <property type="match status" value="2"/>
</dbReference>
<evidence type="ECO:0000313" key="7">
    <source>
        <dbReference type="EMBL" id="KZS04262.1"/>
    </source>
</evidence>
<evidence type="ECO:0000256" key="6">
    <source>
        <dbReference type="ARBA" id="ARBA00023136"/>
    </source>
</evidence>
<sequence length="1741" mass="194821">MEREPVSKFSQLKAMISRNILLKKRAGRKTIAECLMPIWFLVFLVLLKSLLLDPNFDPIVTEPADTPIGLDFAINQLNENTSYTLYIVPNTPETCSFTDLMQEYWSSEISWPLPGQGPFLPLSFVFLETEEELVATYANDTLTFPVKLAIVFDENPLLKMSYTVRNHPDLTPLAPPSRLYAAGDACRNPNASAIYPEYNAFGSCPINSYFFSNFLIIQSIVEGTWLKLKMPDAEVPVYLKHLTMQLFPKGPYVDESSLLVLRYLVPFYMVLSLSQFILYLLTVIVGEKEKKIKEGLRMMGLSDSVYWLSWFLVYMVFVIALTLVATGVLYGMKVFQKSNVGLIYLLFILYDISILMLAFLMTTFFDKARVAGIFGAMAVSFLNLFYYIQVATGDATPTWLYWFLGLISPTGFALGMDKALLLEITTPNGVTVDSLWEGPGLPLAGSYIMLSFDIVFYFLLAYYLDNVLPSEFGAKRSPYFFLLPSFWRKPQKKSNMDGQINHGYGSDDDSAKNEDLEAIPESMRGKEVLRIRGLTKTFQPFRRPRMTAVNGLNLDVYEGQITAILGHNGAGKTTLFNMLTGMTSPTKGSAFLYGYDLSDSNQLEEIRRMTGICPQHDVLFDLLTPVEHLAFYAKIRGVREDLMNNEVEKALKDIDLTSKRNTPAGKLSGGQKRKLSIGIALIGDPKIVFLDEPTAGVDPYSRRHLWSLLQQRKANKVILLTTHFMDEADLLADRKAIVSKGKLRCMGSSLFLKNRFGVGYHLTFVLNDSFRDTDAVRKLVESYVETAKFNRHYGRELSYVLPRQYVASFPPLFSKLESLVNSGEANEMGFNSYGVSMTTLEEVFLKLGEEAELAEQTAEFAAIKSEGKDQNNPNSTWELLNKLDVPIRESHRGQTLRALLKVRGMNMIRDPMAVFFQVIMPVVFAALGIWLGTLATERTVEEKRSFSFDLYGGQFDSSSLLYSETEDTGMSSFWSEYVQFNGFNLESYSGDFPDILNLLLKNQSSHWAAVDTRETYSLDRLNETWFEGTLPENVNNPFPYKHTRLRLNDTLIHIPPLMINSISNTLLKLHSIAENISLSVHPLPYTSPPGSGFDPGSFTSAMFIGMLFVLAPSALACEIVLDREIHAKNLLRVNGLTFGQYYGSFFIVLGSMMVTTCILILLLIFAFHLQALITPVAISLLAILYILFCPAGILFATCCSYLFKTLESAQSIFPNVSTIIGFIPFLAVILCDMFQTGGSTELASALHIGFCFIDVLYIPYGILYYVNRIYFLCLLTPNVGENPVDFCNNLSWSDYMTPEIVSIFAALIIHITVYYFLLIIIDIKHAGGSARDAFSCFKQSKPVGSQMDNSAFVAEEYIGGGDSDVQAENLRVQKILYEPHTSPEETPVVLIHGLHKNYYGTAGNSSAGCRRGAKTNASVSPAVNYMSFAVQSGEVFGLLGHNGAGKTTTMKVITAEEAPTSGRVQVDGHDIVSNQSDAFQALGYCPQHDALWRNITVREHMEAYANIRGIVPSHITRIVDLFLSGLQIEQHADKYAKNCSGGTRRKLSYALSMLGRPAIVLMDEPSTGMDPQSKRFLWNTISASFQGKRGAILTTHSMEEADALCSRLGIMVKGELRCVGTGQHLKNRYGSGYLLELKLKSLSSETSGSASFTDVDSSRTQRKENLITFINSLFTSAHVQESFEDRVIFGISQDNISSLAETFRTLEEAREKLSIEEYSFSQTTLEQVFIKFAHEQEDVFE</sequence>
<dbReference type="PANTHER" id="PTHR19229:SF209">
    <property type="entry name" value="ATP-BINDING CASSETTE SUB-FAMILY A MEMBER 5 ISOFORM X1"/>
    <property type="match status" value="1"/>
</dbReference>
<comment type="subcellular location">
    <subcellularLocation>
        <location evidence="1">Membrane</location>
        <topology evidence="1">Multi-pass membrane protein</topology>
    </subcellularLocation>
</comment>
<dbReference type="FunFam" id="3.40.50.300:FF:002097">
    <property type="entry name" value="ATP-binding cassette sub-family A member"/>
    <property type="match status" value="1"/>
</dbReference>
<dbReference type="InterPro" id="IPR027417">
    <property type="entry name" value="P-loop_NTPase"/>
</dbReference>
<dbReference type="InterPro" id="IPR026082">
    <property type="entry name" value="ABCA"/>
</dbReference>
<dbReference type="GO" id="GO:0140359">
    <property type="term" value="F:ABC-type transporter activity"/>
    <property type="evidence" value="ECO:0007669"/>
    <property type="project" value="InterPro"/>
</dbReference>
<keyword evidence="6" id="KW-0472">Membrane</keyword>
<evidence type="ECO:0000256" key="5">
    <source>
        <dbReference type="ARBA" id="ARBA00022989"/>
    </source>
</evidence>
<evidence type="ECO:0000256" key="1">
    <source>
        <dbReference type="ARBA" id="ARBA00004141"/>
    </source>
</evidence>
<keyword evidence="4" id="KW-0067">ATP-binding</keyword>
<dbReference type="InterPro" id="IPR003593">
    <property type="entry name" value="AAA+_ATPase"/>
</dbReference>
<protein>
    <submittedName>
        <fullName evidence="7">ABC protein, subfamily ABCA</fullName>
    </submittedName>
</protein>
<evidence type="ECO:0000313" key="8">
    <source>
        <dbReference type="Proteomes" id="UP000076858"/>
    </source>
</evidence>
<dbReference type="GO" id="GO:0016887">
    <property type="term" value="F:ATP hydrolysis activity"/>
    <property type="evidence" value="ECO:0007669"/>
    <property type="project" value="InterPro"/>
</dbReference>
<reference evidence="7 8" key="1">
    <citation type="submission" date="2016-03" db="EMBL/GenBank/DDBJ databases">
        <title>EvidentialGene: Evidence-directed Construction of Genes on Genomes.</title>
        <authorList>
            <person name="Gilbert D.G."/>
            <person name="Choi J.-H."/>
            <person name="Mockaitis K."/>
            <person name="Colbourne J."/>
            <person name="Pfrender M."/>
        </authorList>
    </citation>
    <scope>NUCLEOTIDE SEQUENCE [LARGE SCALE GENOMIC DNA]</scope>
    <source>
        <strain evidence="7 8">Xinb3</strain>
        <tissue evidence="7">Complete organism</tissue>
    </source>
</reference>
<dbReference type="STRING" id="35525.A0A0N8CLT5"/>
<dbReference type="EMBL" id="LRGB01003123">
    <property type="protein sequence ID" value="KZS04262.1"/>
    <property type="molecule type" value="Genomic_DNA"/>
</dbReference>
<comment type="caution">
    <text evidence="7">The sequence shown here is derived from an EMBL/GenBank/DDBJ whole genome shotgun (WGS) entry which is preliminary data.</text>
</comment>
<dbReference type="GO" id="GO:0016020">
    <property type="term" value="C:membrane"/>
    <property type="evidence" value="ECO:0007669"/>
    <property type="project" value="UniProtKB-SubCell"/>
</dbReference>
<dbReference type="Proteomes" id="UP000076858">
    <property type="component" value="Unassembled WGS sequence"/>
</dbReference>
<evidence type="ECO:0000256" key="3">
    <source>
        <dbReference type="ARBA" id="ARBA00022741"/>
    </source>
</evidence>
<dbReference type="Gene3D" id="3.40.50.300">
    <property type="entry name" value="P-loop containing nucleotide triphosphate hydrolases"/>
    <property type="match status" value="2"/>
</dbReference>
<dbReference type="GO" id="GO:0005524">
    <property type="term" value="F:ATP binding"/>
    <property type="evidence" value="ECO:0007669"/>
    <property type="project" value="UniProtKB-KW"/>
</dbReference>
<organism evidence="7 8">
    <name type="scientific">Daphnia magna</name>
    <dbReference type="NCBI Taxonomy" id="35525"/>
    <lineage>
        <taxon>Eukaryota</taxon>
        <taxon>Metazoa</taxon>
        <taxon>Ecdysozoa</taxon>
        <taxon>Arthropoda</taxon>
        <taxon>Crustacea</taxon>
        <taxon>Branchiopoda</taxon>
        <taxon>Diplostraca</taxon>
        <taxon>Cladocera</taxon>
        <taxon>Anomopoda</taxon>
        <taxon>Daphniidae</taxon>
        <taxon>Daphnia</taxon>
    </lineage>
</organism>
<dbReference type="Pfam" id="PF12698">
    <property type="entry name" value="ABC2_membrane_3"/>
    <property type="match status" value="2"/>
</dbReference>
<dbReference type="InterPro" id="IPR013525">
    <property type="entry name" value="ABC2_TM"/>
</dbReference>
<dbReference type="InterPro" id="IPR017871">
    <property type="entry name" value="ABC_transporter-like_CS"/>
</dbReference>
<dbReference type="InterPro" id="IPR003439">
    <property type="entry name" value="ABC_transporter-like_ATP-bd"/>
</dbReference>
<dbReference type="FunFam" id="3.40.50.300:FF:000933">
    <property type="entry name" value="ABC transporter A family member 7"/>
    <property type="match status" value="1"/>
</dbReference>
<proteinExistence type="predicted"/>
<keyword evidence="2" id="KW-0812">Transmembrane</keyword>